<keyword evidence="3" id="KW-1185">Reference proteome</keyword>
<keyword evidence="2" id="KW-0547">Nucleotide-binding</keyword>
<keyword evidence="2" id="KW-0067">ATP-binding</keyword>
<proteinExistence type="predicted"/>
<feature type="non-terminal residue" evidence="2">
    <location>
        <position position="146"/>
    </location>
</feature>
<gene>
    <name evidence="2" type="ORF">HCN52_23905</name>
</gene>
<name>A0ABX1CKE0_9ACTN</name>
<dbReference type="RefSeq" id="WP_168090506.1">
    <property type="nucleotide sequence ID" value="NZ_JAAVJC010000459.1"/>
</dbReference>
<dbReference type="GO" id="GO:0005524">
    <property type="term" value="F:ATP binding"/>
    <property type="evidence" value="ECO:0007669"/>
    <property type="project" value="UniProtKB-KW"/>
</dbReference>
<dbReference type="EMBL" id="JAAVJC010000459">
    <property type="protein sequence ID" value="NJQ17892.1"/>
    <property type="molecule type" value="Genomic_DNA"/>
</dbReference>
<sequence>MQELRRQLELGPDPAEVRRAREWVRAQLDGGGGPVPGTPADTVVLLVSELVTNAVVHTGRPAVLRLLLPGEAHTHEEHEEHRGGGGPSEEPEPRAHDRAAAPPHRARPVDGHRAAHRRAQPDRPAPAETARPGSGTPPRCGDPGAS</sequence>
<feature type="region of interest" description="Disordered" evidence="1">
    <location>
        <begin position="67"/>
        <end position="146"/>
    </location>
</feature>
<evidence type="ECO:0000313" key="3">
    <source>
        <dbReference type="Proteomes" id="UP000727056"/>
    </source>
</evidence>
<protein>
    <submittedName>
        <fullName evidence="2">ATP-binding protein</fullName>
    </submittedName>
</protein>
<comment type="caution">
    <text evidence="2">The sequence shown here is derived from an EMBL/GenBank/DDBJ whole genome shotgun (WGS) entry which is preliminary data.</text>
</comment>
<dbReference type="Gene3D" id="3.30.565.10">
    <property type="entry name" value="Histidine kinase-like ATPase, C-terminal domain"/>
    <property type="match status" value="1"/>
</dbReference>
<evidence type="ECO:0000313" key="2">
    <source>
        <dbReference type="EMBL" id="NJQ17892.1"/>
    </source>
</evidence>
<evidence type="ECO:0000256" key="1">
    <source>
        <dbReference type="SAM" id="MobiDB-lite"/>
    </source>
</evidence>
<organism evidence="2 3">
    <name type="scientific">Streptomyces bohaiensis</name>
    <dbReference type="NCBI Taxonomy" id="1431344"/>
    <lineage>
        <taxon>Bacteria</taxon>
        <taxon>Bacillati</taxon>
        <taxon>Actinomycetota</taxon>
        <taxon>Actinomycetes</taxon>
        <taxon>Kitasatosporales</taxon>
        <taxon>Streptomycetaceae</taxon>
        <taxon>Streptomyces</taxon>
    </lineage>
</organism>
<accession>A0ABX1CKE0</accession>
<feature type="compositionally biased region" description="Basic and acidic residues" evidence="1">
    <location>
        <begin position="72"/>
        <end position="83"/>
    </location>
</feature>
<reference evidence="2 3" key="1">
    <citation type="submission" date="2020-03" db="EMBL/GenBank/DDBJ databases">
        <title>Draft genome of Streptomyces sp. ventii, isolated from the Axial Seamount in the Pacific Ocean, and resequencing of the two type strains Streptomyces lonarensis strain NCL 716 and Streptomyces bohaiensis strain 11A07.</title>
        <authorList>
            <person name="Loughran R.M."/>
            <person name="Pfannmuller K.M."/>
            <person name="Wasson B.J."/>
            <person name="Deadmond M.C."/>
            <person name="Paddock B.E."/>
            <person name="Koyack M.J."/>
            <person name="Gallegos D.A."/>
            <person name="Mitchell E.A."/>
            <person name="Ushijima B."/>
            <person name="Saw J.H."/>
            <person name="Mcphail K.L."/>
            <person name="Videau P."/>
        </authorList>
    </citation>
    <scope>NUCLEOTIDE SEQUENCE [LARGE SCALE GENOMIC DNA]</scope>
    <source>
        <strain evidence="2 3">11A07</strain>
    </source>
</reference>
<dbReference type="InterPro" id="IPR036890">
    <property type="entry name" value="HATPase_C_sf"/>
</dbReference>
<dbReference type="Proteomes" id="UP000727056">
    <property type="component" value="Unassembled WGS sequence"/>
</dbReference>